<dbReference type="Pfam" id="PF13847">
    <property type="entry name" value="Methyltransf_31"/>
    <property type="match status" value="1"/>
</dbReference>
<proteinExistence type="inferred from homology"/>
<evidence type="ECO:0000256" key="3">
    <source>
        <dbReference type="ARBA" id="ARBA00034487"/>
    </source>
</evidence>
<evidence type="ECO:0000313" key="11">
    <source>
        <dbReference type="EMBL" id="KAG4411309.1"/>
    </source>
</evidence>
<evidence type="ECO:0000256" key="6">
    <source>
        <dbReference type="ARBA" id="ARBA00047941"/>
    </source>
</evidence>
<keyword evidence="12" id="KW-1185">Reference proteome</keyword>
<accession>A0A8H7T0J4</accession>
<dbReference type="PANTHER" id="PTHR43675:SF8">
    <property type="entry name" value="ARSENITE METHYLTRANSFERASE"/>
    <property type="match status" value="1"/>
</dbReference>
<keyword evidence="1" id="KW-0808">Transferase</keyword>
<gene>
    <name evidence="11" type="ORF">IFR04_015550</name>
</gene>
<evidence type="ECO:0000256" key="5">
    <source>
        <dbReference type="ARBA" id="ARBA00034545"/>
    </source>
</evidence>
<evidence type="ECO:0000256" key="1">
    <source>
        <dbReference type="ARBA" id="ARBA00022679"/>
    </source>
</evidence>
<dbReference type="CDD" id="cd02440">
    <property type="entry name" value="AdoMet_MTases"/>
    <property type="match status" value="1"/>
</dbReference>
<comment type="caution">
    <text evidence="11">The sequence shown here is derived from an EMBL/GenBank/DDBJ whole genome shotgun (WGS) entry which is preliminary data.</text>
</comment>
<feature type="domain" description="Methyltransferase" evidence="10">
    <location>
        <begin position="65"/>
        <end position="212"/>
    </location>
</feature>
<dbReference type="PANTHER" id="PTHR43675">
    <property type="entry name" value="ARSENITE METHYLTRANSFERASE"/>
    <property type="match status" value="1"/>
</dbReference>
<dbReference type="Gene3D" id="3.40.50.150">
    <property type="entry name" value="Vaccinia Virus protein VP39"/>
    <property type="match status" value="1"/>
</dbReference>
<comment type="catalytic activity">
    <reaction evidence="6">
        <text>arsenic triglutathione + [thioredoxin]-dithiol + S-adenosyl-L-methionine + 2 H2O = methylarsonous acid + [thioredoxin]-disulfide + 3 glutathione + S-adenosyl-L-homocysteine + H(+)</text>
        <dbReference type="Rhea" id="RHEA:69460"/>
        <dbReference type="Rhea" id="RHEA-COMP:10698"/>
        <dbReference type="Rhea" id="RHEA-COMP:10700"/>
        <dbReference type="ChEBI" id="CHEBI:15377"/>
        <dbReference type="ChEBI" id="CHEBI:15378"/>
        <dbReference type="ChEBI" id="CHEBI:17826"/>
        <dbReference type="ChEBI" id="CHEBI:29950"/>
        <dbReference type="ChEBI" id="CHEBI:50058"/>
        <dbReference type="ChEBI" id="CHEBI:57856"/>
        <dbReference type="ChEBI" id="CHEBI:57925"/>
        <dbReference type="ChEBI" id="CHEBI:59789"/>
        <dbReference type="ChEBI" id="CHEBI:183640"/>
        <dbReference type="EC" id="2.1.1.137"/>
    </reaction>
</comment>
<evidence type="ECO:0000256" key="4">
    <source>
        <dbReference type="ARBA" id="ARBA00034521"/>
    </source>
</evidence>
<evidence type="ECO:0000259" key="10">
    <source>
        <dbReference type="Pfam" id="PF13847"/>
    </source>
</evidence>
<name>A0A8H7T0J4_9HELO</name>
<protein>
    <recommendedName>
        <fullName evidence="5">Arsenite methyltransferase</fullName>
        <ecNumber evidence="4">2.1.1.137</ecNumber>
    </recommendedName>
</protein>
<evidence type="ECO:0000256" key="2">
    <source>
        <dbReference type="ARBA" id="ARBA00022691"/>
    </source>
</evidence>
<dbReference type="AlphaFoldDB" id="A0A8H7T0J4"/>
<keyword evidence="2" id="KW-0949">S-adenosyl-L-methionine</keyword>
<dbReference type="EMBL" id="JAFJYH010000493">
    <property type="protein sequence ID" value="KAG4411309.1"/>
    <property type="molecule type" value="Genomic_DNA"/>
</dbReference>
<comment type="catalytic activity">
    <reaction evidence="8">
        <text>arsenic triglutathione + 3 [thioredoxin]-dithiol + 3 S-adenosyl-L-methionine = trimethylarsine + 3 [thioredoxin]-disulfide + 3 glutathione + 3 S-adenosyl-L-homocysteine + 3 H(+)</text>
        <dbReference type="Rhea" id="RHEA:69432"/>
        <dbReference type="Rhea" id="RHEA-COMP:10698"/>
        <dbReference type="Rhea" id="RHEA-COMP:10700"/>
        <dbReference type="ChEBI" id="CHEBI:15378"/>
        <dbReference type="ChEBI" id="CHEBI:27130"/>
        <dbReference type="ChEBI" id="CHEBI:29950"/>
        <dbReference type="ChEBI" id="CHEBI:50058"/>
        <dbReference type="ChEBI" id="CHEBI:57856"/>
        <dbReference type="ChEBI" id="CHEBI:57925"/>
        <dbReference type="ChEBI" id="CHEBI:59789"/>
        <dbReference type="ChEBI" id="CHEBI:183640"/>
        <dbReference type="EC" id="2.1.1.137"/>
    </reaction>
</comment>
<dbReference type="GO" id="GO:0030791">
    <property type="term" value="F:arsenite methyltransferase activity"/>
    <property type="evidence" value="ECO:0007669"/>
    <property type="project" value="UniProtKB-EC"/>
</dbReference>
<dbReference type="InterPro" id="IPR026669">
    <property type="entry name" value="Arsenite_MeTrfase-like"/>
</dbReference>
<dbReference type="InterPro" id="IPR029063">
    <property type="entry name" value="SAM-dependent_MTases_sf"/>
</dbReference>
<dbReference type="Proteomes" id="UP000664132">
    <property type="component" value="Unassembled WGS sequence"/>
</dbReference>
<evidence type="ECO:0000256" key="9">
    <source>
        <dbReference type="SAM" id="MobiDB-lite"/>
    </source>
</evidence>
<dbReference type="EC" id="2.1.1.137" evidence="4"/>
<dbReference type="SUPFAM" id="SSF53335">
    <property type="entry name" value="S-adenosyl-L-methionine-dependent methyltransferases"/>
    <property type="match status" value="1"/>
</dbReference>
<dbReference type="InterPro" id="IPR025714">
    <property type="entry name" value="Methyltranfer_dom"/>
</dbReference>
<evidence type="ECO:0000313" key="12">
    <source>
        <dbReference type="Proteomes" id="UP000664132"/>
    </source>
</evidence>
<sequence length="299" mass="31644">MSTPTSQAVHAHYSSLARSDPKANTTHIQKVAESFGYTPEDLAGIPSGANLGVSCGNPFAIAGIKPGETVIDLGSGGGFDVFQAARKVGPSGLAIGVDSSADMLALARKNAEKSNTTNVKFILADITSIPLEDESADCIISNCVINLLEPEKKKVCFGECFRLLKEGGRLAVSDILAKKVFTEELRRDLGLYVGCVSGASLVGEYEGWLREVGFEDILIVDKKSDLNIYKERVAAGEGDAAEAKDSESSCCGPVSSCCGTKANDEGKAESAETLAKRVADIDFNEWVSSYSIYAVKPKK</sequence>
<evidence type="ECO:0000256" key="7">
    <source>
        <dbReference type="ARBA" id="ARBA00047943"/>
    </source>
</evidence>
<reference evidence="11" key="1">
    <citation type="submission" date="2021-02" db="EMBL/GenBank/DDBJ databases">
        <title>Genome sequence Cadophora malorum strain M34.</title>
        <authorList>
            <person name="Stefanovic E."/>
            <person name="Vu D."/>
            <person name="Scully C."/>
            <person name="Dijksterhuis J."/>
            <person name="Roader J."/>
            <person name="Houbraken J."/>
        </authorList>
    </citation>
    <scope>NUCLEOTIDE SEQUENCE</scope>
    <source>
        <strain evidence="11">M34</strain>
    </source>
</reference>
<organism evidence="11 12">
    <name type="scientific">Cadophora malorum</name>
    <dbReference type="NCBI Taxonomy" id="108018"/>
    <lineage>
        <taxon>Eukaryota</taxon>
        <taxon>Fungi</taxon>
        <taxon>Dikarya</taxon>
        <taxon>Ascomycota</taxon>
        <taxon>Pezizomycotina</taxon>
        <taxon>Leotiomycetes</taxon>
        <taxon>Helotiales</taxon>
        <taxon>Ploettnerulaceae</taxon>
        <taxon>Cadophora</taxon>
    </lineage>
</organism>
<feature type="region of interest" description="Disordered" evidence="9">
    <location>
        <begin position="1"/>
        <end position="24"/>
    </location>
</feature>
<comment type="catalytic activity">
    <reaction evidence="7">
        <text>arsenic triglutathione + 2 [thioredoxin]-dithiol + 2 S-adenosyl-L-methionine + H2O = dimethylarsinous acid + 2 [thioredoxin]-disulfide + 3 glutathione + 2 S-adenosyl-L-homocysteine + 2 H(+)</text>
        <dbReference type="Rhea" id="RHEA:69464"/>
        <dbReference type="Rhea" id="RHEA-COMP:10698"/>
        <dbReference type="Rhea" id="RHEA-COMP:10700"/>
        <dbReference type="ChEBI" id="CHEBI:15377"/>
        <dbReference type="ChEBI" id="CHEBI:15378"/>
        <dbReference type="ChEBI" id="CHEBI:23808"/>
        <dbReference type="ChEBI" id="CHEBI:29950"/>
        <dbReference type="ChEBI" id="CHEBI:50058"/>
        <dbReference type="ChEBI" id="CHEBI:57856"/>
        <dbReference type="ChEBI" id="CHEBI:57925"/>
        <dbReference type="ChEBI" id="CHEBI:59789"/>
        <dbReference type="ChEBI" id="CHEBI:183640"/>
        <dbReference type="EC" id="2.1.1.137"/>
    </reaction>
</comment>
<comment type="similarity">
    <text evidence="3">Belongs to the methyltransferase superfamily. Arsenite methyltransferase family.</text>
</comment>
<dbReference type="OrthoDB" id="66144at2759"/>
<evidence type="ECO:0000256" key="8">
    <source>
        <dbReference type="ARBA" id="ARBA00048428"/>
    </source>
</evidence>